<evidence type="ECO:0000256" key="1">
    <source>
        <dbReference type="ARBA" id="ARBA00004141"/>
    </source>
</evidence>
<dbReference type="RefSeq" id="WP_012901680.1">
    <property type="nucleotide sequence ID" value="NC_013665.1"/>
</dbReference>
<organism evidence="7 8">
    <name type="scientific">Methanocella paludicola (strain DSM 17711 / JCM 13418 / NBRC 101707 / SANAE)</name>
    <dbReference type="NCBI Taxonomy" id="304371"/>
    <lineage>
        <taxon>Archaea</taxon>
        <taxon>Methanobacteriati</taxon>
        <taxon>Methanobacteriota</taxon>
        <taxon>Stenosarchaea group</taxon>
        <taxon>Methanomicrobia</taxon>
        <taxon>Methanocellales</taxon>
        <taxon>Methanocellaceae</taxon>
        <taxon>Methanocella</taxon>
    </lineage>
</organism>
<keyword evidence="8" id="KW-1185">Reference proteome</keyword>
<dbReference type="Pfam" id="PF01940">
    <property type="entry name" value="DUF92"/>
    <property type="match status" value="1"/>
</dbReference>
<feature type="transmembrane region" description="Helical" evidence="6">
    <location>
        <begin position="74"/>
        <end position="94"/>
    </location>
</feature>
<dbReference type="GeneID" id="8682966"/>
<feature type="transmembrane region" description="Helical" evidence="6">
    <location>
        <begin position="164"/>
        <end position="182"/>
    </location>
</feature>
<dbReference type="FunCoup" id="D1Z2T8">
    <property type="interactions" value="42"/>
</dbReference>
<gene>
    <name evidence="7" type="ordered locus">MCP_2938</name>
</gene>
<feature type="transmembrane region" description="Helical" evidence="6">
    <location>
        <begin position="298"/>
        <end position="318"/>
    </location>
</feature>
<dbReference type="InParanoid" id="D1Z2T8"/>
<evidence type="ECO:0000256" key="5">
    <source>
        <dbReference type="ARBA" id="ARBA00023136"/>
    </source>
</evidence>
<evidence type="ECO:0000313" key="8">
    <source>
        <dbReference type="Proteomes" id="UP000001882"/>
    </source>
</evidence>
<dbReference type="Proteomes" id="UP000001882">
    <property type="component" value="Chromosome"/>
</dbReference>
<dbReference type="AlphaFoldDB" id="D1Z2T8"/>
<dbReference type="GO" id="GO:0016020">
    <property type="term" value="C:membrane"/>
    <property type="evidence" value="ECO:0007669"/>
    <property type="project" value="UniProtKB-SubCell"/>
</dbReference>
<name>D1Z2T8_METPS</name>
<evidence type="ECO:0000256" key="2">
    <source>
        <dbReference type="ARBA" id="ARBA00009012"/>
    </source>
</evidence>
<keyword evidence="5 6" id="KW-0472">Membrane</keyword>
<proteinExistence type="inferred from homology"/>
<sequence length="463" mass="49402">MYPRLSTFGRQSLDAELKRQSAYISLGLLALLFPFVPKWVIVLGVLFGVVAILYMPKNSFIFRAFASERDMEAGVLIGPLKFSFAILLLAILVVSLDLPVYVMAATIGIVAFGEGAATLVNVLVSRNKALFWIVTLLILGTLFGFIFGGWAMVNMGMGTDRLDLMFFLAVIGTVTGALLYTIVDEESIAIPLGAGMAMWLFSSFTYARIPASAEIIIAATFPLIIGVASYKLNAADLSGALAGVLSGLLMILFGGIGWFALLLVFFFLGTLFTKYKYRYKVEIGTAQMNKGSRGYRNVFGNCLFPLILVVGFGAIGSFELPYVGTVDRTIFIMGYLGAMATATADTLASEIGSTYRGEPRLITTLKKVRPGTDGAVSILGEVSALFGSVAIAVVAIAMGVAGPDAGVAFLLAVLGGLLGTNIDSVLGATFQQKKLLTNEGVNFFSTVVGGIISMGLYYLFFMY</sequence>
<dbReference type="EMBL" id="AP011532">
    <property type="protein sequence ID" value="BAI63010.1"/>
    <property type="molecule type" value="Genomic_DNA"/>
</dbReference>
<feature type="transmembrane region" description="Helical" evidence="6">
    <location>
        <begin position="213"/>
        <end position="232"/>
    </location>
</feature>
<evidence type="ECO:0000256" key="3">
    <source>
        <dbReference type="ARBA" id="ARBA00022692"/>
    </source>
</evidence>
<keyword evidence="3 6" id="KW-0812">Transmembrane</keyword>
<feature type="transmembrane region" description="Helical" evidence="6">
    <location>
        <begin position="21"/>
        <end position="54"/>
    </location>
</feature>
<reference evidence="8" key="3">
    <citation type="journal article" date="2011" name="PLoS ONE">
        <title>Genome sequence of a mesophilic hydrogenotrophic methanogen Methanocella paludicola, the first cultivated representative of the order Methanocellales.</title>
        <authorList>
            <person name="Sakai S."/>
            <person name="Takaki Y."/>
            <person name="Shimamura S."/>
            <person name="Sekine M."/>
            <person name="Tajima T."/>
            <person name="Kosugi H."/>
            <person name="Ichikawa N."/>
            <person name="Tasumi E."/>
            <person name="Hiraki A.T."/>
            <person name="Shimizu A."/>
            <person name="Kato Y."/>
            <person name="Nishiko R."/>
            <person name="Mori K."/>
            <person name="Fujita N."/>
            <person name="Imachi H."/>
            <person name="Takai K."/>
        </authorList>
    </citation>
    <scope>NUCLEOTIDE SEQUENCE [LARGE SCALE GENOMIC DNA]</scope>
    <source>
        <strain evidence="8">DSM 17711 / JCM 13418 / NBRC 101707 / SANAE</strain>
    </source>
</reference>
<feature type="transmembrane region" description="Helical" evidence="6">
    <location>
        <begin position="407"/>
        <end position="428"/>
    </location>
</feature>
<dbReference type="STRING" id="304371.MCP_2938"/>
<reference evidence="7 8" key="2">
    <citation type="journal article" date="2008" name="Int. J. Syst. Evol. Microbiol.">
        <title>Methanocella paludicola gen. nov., sp. nov., a methane-producing archaeon, the first isolate of the lineage 'Rice Cluster I', and proposal of the new archaeal order Methanocellales ord. nov.</title>
        <authorList>
            <person name="Sakai S."/>
            <person name="Imachi H."/>
            <person name="Hanada S."/>
            <person name="Ohashi A."/>
            <person name="Harada H."/>
            <person name="Kamagata Y."/>
        </authorList>
    </citation>
    <scope>NUCLEOTIDE SEQUENCE [LARGE SCALE GENOMIC DNA]</scope>
    <source>
        <strain evidence="8">DSM 17711 / JCM 13418 / NBRC 101707 / SANAE</strain>
    </source>
</reference>
<feature type="transmembrane region" description="Helical" evidence="6">
    <location>
        <begin position="376"/>
        <end position="401"/>
    </location>
</feature>
<feature type="transmembrane region" description="Helical" evidence="6">
    <location>
        <begin position="440"/>
        <end position="460"/>
    </location>
</feature>
<feature type="transmembrane region" description="Helical" evidence="6">
    <location>
        <begin position="130"/>
        <end position="152"/>
    </location>
</feature>
<dbReference type="eggNOG" id="arCOG02245">
    <property type="taxonomic scope" value="Archaea"/>
</dbReference>
<feature type="transmembrane region" description="Helical" evidence="6">
    <location>
        <begin position="330"/>
        <end position="355"/>
    </location>
</feature>
<evidence type="ECO:0008006" key="9">
    <source>
        <dbReference type="Google" id="ProtNLM"/>
    </source>
</evidence>
<dbReference type="PANTHER" id="PTHR13353">
    <property type="entry name" value="TRANSMEMBRANE PROTEIN 19"/>
    <property type="match status" value="1"/>
</dbReference>
<feature type="transmembrane region" description="Helical" evidence="6">
    <location>
        <begin position="101"/>
        <end position="124"/>
    </location>
</feature>
<dbReference type="KEGG" id="mpd:MCP_2938"/>
<reference evidence="7 8" key="1">
    <citation type="journal article" date="2007" name="Appl. Environ. Microbiol.">
        <title>Isolation of key methanogens for global methane emission from rice paddy fields: a novel isolate affiliated with the clone cluster rice cluster I.</title>
        <authorList>
            <person name="Sakai S."/>
            <person name="Imachi H."/>
            <person name="Sekiguchi Y."/>
            <person name="Ohashi A."/>
            <person name="Harada H."/>
            <person name="Kamagata Y."/>
        </authorList>
    </citation>
    <scope>NUCLEOTIDE SEQUENCE [LARGE SCALE GENOMIC DNA]</scope>
    <source>
        <strain evidence="8">DSM 17711 / JCM 13418 / NBRC 101707 / SANAE</strain>
    </source>
</reference>
<dbReference type="OrthoDB" id="28948at2157"/>
<comment type="similarity">
    <text evidence="2">Belongs to the TMEM19 family.</text>
</comment>
<evidence type="ECO:0000256" key="6">
    <source>
        <dbReference type="SAM" id="Phobius"/>
    </source>
</evidence>
<keyword evidence="4 6" id="KW-1133">Transmembrane helix</keyword>
<feature type="transmembrane region" description="Helical" evidence="6">
    <location>
        <begin position="244"/>
        <end position="268"/>
    </location>
</feature>
<evidence type="ECO:0000256" key="4">
    <source>
        <dbReference type="ARBA" id="ARBA00022989"/>
    </source>
</evidence>
<dbReference type="InterPro" id="IPR002794">
    <property type="entry name" value="DUF92_TMEM19"/>
</dbReference>
<evidence type="ECO:0000313" key="7">
    <source>
        <dbReference type="EMBL" id="BAI63010.1"/>
    </source>
</evidence>
<protein>
    <recommendedName>
        <fullName evidence="9">TIGR00297 family protein</fullName>
    </recommendedName>
</protein>
<accession>D1Z2T8</accession>
<comment type="subcellular location">
    <subcellularLocation>
        <location evidence="1">Membrane</location>
        <topology evidence="1">Multi-pass membrane protein</topology>
    </subcellularLocation>
</comment>
<dbReference type="PANTHER" id="PTHR13353:SF5">
    <property type="entry name" value="TRANSMEMBRANE PROTEIN 19"/>
    <property type="match status" value="1"/>
</dbReference>